<dbReference type="Gene3D" id="1.20.1580.10">
    <property type="entry name" value="ABC transporter ATPase like domain"/>
    <property type="match status" value="3"/>
</dbReference>
<dbReference type="CDD" id="cd03271">
    <property type="entry name" value="ABC_UvrA_II"/>
    <property type="match status" value="1"/>
</dbReference>
<comment type="caution">
    <text evidence="19">The sequence shown here is derived from an EMBL/GenBank/DDBJ whole genome shotgun (WGS) entry which is preliminary data.</text>
</comment>
<keyword evidence="6 17" id="KW-0227">DNA damage</keyword>
<evidence type="ECO:0000256" key="17">
    <source>
        <dbReference type="HAMAP-Rule" id="MF_00205"/>
    </source>
</evidence>
<sequence length="950" mass="104790">MANDKIVIHGARAHNLKNVDVTLPKNKLVVMTGLSGSGKSSLAFDTLYAEGQRRYVESLSAYARQFLGQMDKPDVDSIDGLSPAISIDQKTTSKNPRSTVGTVTEINDYLRLLWARVGTPICPNDGTVISSQSVEQMVDRVMDLPDKTRIQILSPVVRQKKGAHKKVFEKILREGYVRMRVDGEVMDANKDYELDKNKKHDIDIVIDRIVVKDEVRSRLFDSFEAALRLSEGYANVDVIGGEPLIFSEHYACPICGFTVGEMEPRLFSFNAPFGACPECDGLGQKLTVDVDLVVPDQDMTLEEGAIAPWNPISSQYYPAMLEQFAKQFKIPMDKPFKKLTDRQKDLVLNGSAGKDFHFYYENDFGGVRDVDVPFEGVLPNISRRYAETNSDFTRGQMRTYMTALTCPVCHGKRLNRQALAVKIGGSDIADASDLPIKDALPFFEGVDLSEAQAMIAQPIVKEVVDRLTFLMNVGLDYLTLSRSAGTLSGGEAQRIRLATQIGSNLSGVLYILDEPSIGLHQRDNARLIDSLKKMRDLGNTLVVVEHDEDTMLAADYLVDIGPGAGEYGGEVMAAGTPAQVKRVKKSLTGQYLAGKKFIPVPETRRKGNGKAIRVEGATEHNLKDVNVDFPLGEFIAVTGVSGSGKSTLVNSVLKRALAQKLYRNSEKPGAYKKILGYKNIEKLVDIDQSPIGRTPRSNPATYTSVFDNIRDLFAQTNEAKLRGYKKGRFSFNVKGGRCENCKGDGIIKIEMNFLPDVYVPCEVCHGRRYNSETLEVTYKGKNIAEVLDMTIDEAVDFFAPIPKIARKLQTIIDVGLGYVTMGQSATTLSGGEAQRMKLASELQKLSTGKNFYILDEPTTGLHTDDIKRLLGVLQRLVDEGNTVLVIEHNLDVIKTADWLIDLGPEGGDGGGQILATGTPEAIAEVKNSYTGQYLKPILERDTRRTLEAKH</sequence>
<keyword evidence="13 17" id="KW-0234">DNA repair</keyword>
<keyword evidence="4 17" id="KW-0677">Repeat</keyword>
<comment type="subunit">
    <text evidence="17">Forms a heterotetramer with UvrB during the search for lesions.</text>
</comment>
<dbReference type="GO" id="GO:0016887">
    <property type="term" value="F:ATP hydrolysis activity"/>
    <property type="evidence" value="ECO:0007669"/>
    <property type="project" value="InterPro"/>
</dbReference>
<dbReference type="SUPFAM" id="SSF52540">
    <property type="entry name" value="P-loop containing nucleoside triphosphate hydrolases"/>
    <property type="match status" value="2"/>
</dbReference>
<dbReference type="FunFam" id="1.20.1580.10:FF:000002">
    <property type="entry name" value="UvrABC system protein A"/>
    <property type="match status" value="1"/>
</dbReference>
<reference evidence="19 20" key="1">
    <citation type="journal article" date="2015" name="Genome Announc.">
        <title>Expanding the biotechnology potential of lactobacilli through comparative genomics of 213 strains and associated genera.</title>
        <authorList>
            <person name="Sun Z."/>
            <person name="Harris H.M."/>
            <person name="McCann A."/>
            <person name="Guo C."/>
            <person name="Argimon S."/>
            <person name="Zhang W."/>
            <person name="Yang X."/>
            <person name="Jeffery I.B."/>
            <person name="Cooney J.C."/>
            <person name="Kagawa T.F."/>
            <person name="Liu W."/>
            <person name="Song Y."/>
            <person name="Salvetti E."/>
            <person name="Wrobel A."/>
            <person name="Rasinkangas P."/>
            <person name="Parkhill J."/>
            <person name="Rea M.C."/>
            <person name="O'Sullivan O."/>
            <person name="Ritari J."/>
            <person name="Douillard F.P."/>
            <person name="Paul Ross R."/>
            <person name="Yang R."/>
            <person name="Briner A.E."/>
            <person name="Felis G.E."/>
            <person name="de Vos W.M."/>
            <person name="Barrangou R."/>
            <person name="Klaenhammer T.R."/>
            <person name="Caufield P.W."/>
            <person name="Cui Y."/>
            <person name="Zhang H."/>
            <person name="O'Toole P.W."/>
        </authorList>
    </citation>
    <scope>NUCLEOTIDE SEQUENCE [LARGE SCALE GENOMIC DNA]</scope>
    <source>
        <strain evidence="19 20">DSM 23927</strain>
    </source>
</reference>
<feature type="binding site" evidence="17">
    <location>
        <begin position="33"/>
        <end position="40"/>
    </location>
    <ligand>
        <name>ATP</name>
        <dbReference type="ChEBI" id="CHEBI:30616"/>
    </ligand>
</feature>
<protein>
    <recommendedName>
        <fullName evidence="15 17">UvrABC system protein A</fullName>
        <shortName evidence="17">UvrA protein</shortName>
    </recommendedName>
    <alternativeName>
        <fullName evidence="16 17">Excinuclease ABC subunit A</fullName>
    </alternativeName>
</protein>
<accession>A0A0R2AYD9</accession>
<dbReference type="GO" id="GO:0009380">
    <property type="term" value="C:excinuclease repair complex"/>
    <property type="evidence" value="ECO:0007669"/>
    <property type="project" value="InterPro"/>
</dbReference>
<evidence type="ECO:0000256" key="7">
    <source>
        <dbReference type="ARBA" id="ARBA00022769"/>
    </source>
</evidence>
<dbReference type="Pfam" id="PF17760">
    <property type="entry name" value="UvrA_inter"/>
    <property type="match status" value="1"/>
</dbReference>
<dbReference type="RefSeq" id="WP_057893398.1">
    <property type="nucleotide sequence ID" value="NZ_AYZQ01000001.1"/>
</dbReference>
<evidence type="ECO:0000256" key="3">
    <source>
        <dbReference type="ARBA" id="ARBA00022723"/>
    </source>
</evidence>
<evidence type="ECO:0000256" key="6">
    <source>
        <dbReference type="ARBA" id="ARBA00022763"/>
    </source>
</evidence>
<evidence type="ECO:0000256" key="8">
    <source>
        <dbReference type="ARBA" id="ARBA00022771"/>
    </source>
</evidence>
<dbReference type="EMBL" id="AYZQ01000001">
    <property type="protein sequence ID" value="KRM72366.1"/>
    <property type="molecule type" value="Genomic_DNA"/>
</dbReference>
<dbReference type="HAMAP" id="MF_00205">
    <property type="entry name" value="UvrA"/>
    <property type="match status" value="1"/>
</dbReference>
<keyword evidence="7 17" id="KW-0228">DNA excision</keyword>
<evidence type="ECO:0000256" key="4">
    <source>
        <dbReference type="ARBA" id="ARBA00022737"/>
    </source>
</evidence>
<evidence type="ECO:0000313" key="19">
    <source>
        <dbReference type="EMBL" id="KRM72366.1"/>
    </source>
</evidence>
<comment type="similarity">
    <text evidence="14 17">Belongs to the ABC transporter superfamily. UvrA family.</text>
</comment>
<keyword evidence="3 17" id="KW-0479">Metal-binding</keyword>
<evidence type="ECO:0000256" key="11">
    <source>
        <dbReference type="ARBA" id="ARBA00022881"/>
    </source>
</evidence>
<dbReference type="InterPro" id="IPR027417">
    <property type="entry name" value="P-loop_NTPase"/>
</dbReference>
<dbReference type="InterPro" id="IPR004602">
    <property type="entry name" value="UvrA"/>
</dbReference>
<dbReference type="GO" id="GO:0005524">
    <property type="term" value="F:ATP binding"/>
    <property type="evidence" value="ECO:0007669"/>
    <property type="project" value="UniProtKB-UniRule"/>
</dbReference>
<dbReference type="InterPro" id="IPR041102">
    <property type="entry name" value="UvrA_inter"/>
</dbReference>
<proteinExistence type="inferred from homology"/>
<feature type="zinc finger region" description="C4-type" evidence="17">
    <location>
        <begin position="252"/>
        <end position="279"/>
    </location>
</feature>
<dbReference type="GO" id="GO:0003677">
    <property type="term" value="F:DNA binding"/>
    <property type="evidence" value="ECO:0007669"/>
    <property type="project" value="UniProtKB-UniRule"/>
</dbReference>
<evidence type="ECO:0000256" key="16">
    <source>
        <dbReference type="ARBA" id="ARBA00042156"/>
    </source>
</evidence>
<evidence type="ECO:0000259" key="18">
    <source>
        <dbReference type="PROSITE" id="PS50893"/>
    </source>
</evidence>
<dbReference type="GO" id="GO:0005737">
    <property type="term" value="C:cytoplasm"/>
    <property type="evidence" value="ECO:0007669"/>
    <property type="project" value="UniProtKB-SubCell"/>
</dbReference>
<evidence type="ECO:0000256" key="9">
    <source>
        <dbReference type="ARBA" id="ARBA00022833"/>
    </source>
</evidence>
<organism evidence="19 20">
    <name type="scientific">Lacticaseibacillus brantae DSM 23927</name>
    <dbReference type="NCBI Taxonomy" id="1423727"/>
    <lineage>
        <taxon>Bacteria</taxon>
        <taxon>Bacillati</taxon>
        <taxon>Bacillota</taxon>
        <taxon>Bacilli</taxon>
        <taxon>Lactobacillales</taxon>
        <taxon>Lactobacillaceae</taxon>
        <taxon>Lacticaseibacillus</taxon>
    </lineage>
</organism>
<evidence type="ECO:0000256" key="14">
    <source>
        <dbReference type="ARBA" id="ARBA00038000"/>
    </source>
</evidence>
<dbReference type="NCBIfam" id="NF001503">
    <property type="entry name" value="PRK00349.1"/>
    <property type="match status" value="1"/>
</dbReference>
<dbReference type="PROSITE" id="PS00211">
    <property type="entry name" value="ABC_TRANSPORTER_1"/>
    <property type="match status" value="2"/>
</dbReference>
<dbReference type="GO" id="GO:0009432">
    <property type="term" value="P:SOS response"/>
    <property type="evidence" value="ECO:0007669"/>
    <property type="project" value="UniProtKB-UniRule"/>
</dbReference>
<keyword evidence="17" id="KW-0742">SOS response</keyword>
<dbReference type="NCBIfam" id="TIGR00630">
    <property type="entry name" value="uvra"/>
    <property type="match status" value="1"/>
</dbReference>
<evidence type="ECO:0000256" key="1">
    <source>
        <dbReference type="ARBA" id="ARBA00004496"/>
    </source>
</evidence>
<comment type="subcellular location">
    <subcellularLocation>
        <location evidence="1 17">Cytoplasm</location>
    </subcellularLocation>
</comment>
<keyword evidence="12 17" id="KW-0238">DNA-binding</keyword>
<evidence type="ECO:0000256" key="13">
    <source>
        <dbReference type="ARBA" id="ARBA00023204"/>
    </source>
</evidence>
<feature type="domain" description="ABC transporter" evidence="18">
    <location>
        <begin position="603"/>
        <end position="935"/>
    </location>
</feature>
<dbReference type="Gene3D" id="3.30.190.20">
    <property type="match status" value="1"/>
</dbReference>
<dbReference type="Pfam" id="PF17755">
    <property type="entry name" value="UvrA_DNA-bind"/>
    <property type="match status" value="1"/>
</dbReference>
<evidence type="ECO:0000313" key="20">
    <source>
        <dbReference type="Proteomes" id="UP000051672"/>
    </source>
</evidence>
<name>A0A0R2AYD9_9LACO</name>
<feature type="zinc finger region" description="C4-type" evidence="17">
    <location>
        <begin position="738"/>
        <end position="764"/>
    </location>
</feature>
<dbReference type="InterPro" id="IPR041552">
    <property type="entry name" value="UvrA_DNA-bd"/>
</dbReference>
<dbReference type="Gene3D" id="3.40.50.300">
    <property type="entry name" value="P-loop containing nucleotide triphosphate hydrolases"/>
    <property type="match status" value="3"/>
</dbReference>
<evidence type="ECO:0000256" key="10">
    <source>
        <dbReference type="ARBA" id="ARBA00022840"/>
    </source>
</evidence>
<comment type="function">
    <text evidence="17">The UvrABC repair system catalyzes the recognition and processing of DNA lesions. UvrA is an ATPase and a DNA-binding protein. A damage recognition complex composed of 2 UvrA and 2 UvrB subunits scans DNA for abnormalities. When the presence of a lesion has been verified by UvrB, the UvrA molecules dissociate.</text>
</comment>
<dbReference type="InterPro" id="IPR003439">
    <property type="entry name" value="ABC_transporter-like_ATP-bd"/>
</dbReference>
<gene>
    <name evidence="17" type="primary">uvrA</name>
    <name evidence="19" type="ORF">FC34_GL000067</name>
</gene>
<dbReference type="STRING" id="1423727.FC34_GL000067"/>
<feature type="binding site" evidence="17">
    <location>
        <begin position="639"/>
        <end position="646"/>
    </location>
    <ligand>
        <name>ATP</name>
        <dbReference type="ChEBI" id="CHEBI:30616"/>
    </ligand>
</feature>
<dbReference type="GO" id="GO:0009381">
    <property type="term" value="F:excinuclease ABC activity"/>
    <property type="evidence" value="ECO:0007669"/>
    <property type="project" value="UniProtKB-UniRule"/>
</dbReference>
<keyword evidence="8 17" id="KW-0863">Zinc-finger</keyword>
<dbReference type="GO" id="GO:0006289">
    <property type="term" value="P:nucleotide-excision repair"/>
    <property type="evidence" value="ECO:0007669"/>
    <property type="project" value="UniProtKB-UniRule"/>
</dbReference>
<dbReference type="GO" id="GO:0008270">
    <property type="term" value="F:zinc ion binding"/>
    <property type="evidence" value="ECO:0007669"/>
    <property type="project" value="UniProtKB-UniRule"/>
</dbReference>
<keyword evidence="9 17" id="KW-0862">Zinc</keyword>
<dbReference type="PATRIC" id="fig|1423727.3.peg.68"/>
<dbReference type="CDD" id="cd03270">
    <property type="entry name" value="ABC_UvrA_I"/>
    <property type="match status" value="1"/>
</dbReference>
<evidence type="ECO:0000256" key="5">
    <source>
        <dbReference type="ARBA" id="ARBA00022741"/>
    </source>
</evidence>
<dbReference type="AlphaFoldDB" id="A0A0R2AYD9"/>
<dbReference type="InterPro" id="IPR017871">
    <property type="entry name" value="ABC_transporter-like_CS"/>
</dbReference>
<keyword evidence="2 17" id="KW-0963">Cytoplasm</keyword>
<keyword evidence="20" id="KW-1185">Reference proteome</keyword>
<keyword evidence="11 17" id="KW-0267">Excision nuclease</keyword>
<evidence type="ECO:0000256" key="12">
    <source>
        <dbReference type="ARBA" id="ARBA00023125"/>
    </source>
</evidence>
<evidence type="ECO:0000256" key="2">
    <source>
        <dbReference type="ARBA" id="ARBA00022490"/>
    </source>
</evidence>
<dbReference type="PANTHER" id="PTHR43152">
    <property type="entry name" value="UVRABC SYSTEM PROTEIN A"/>
    <property type="match status" value="1"/>
</dbReference>
<dbReference type="Gene3D" id="1.10.8.280">
    <property type="entry name" value="ABC transporter ATPase domain-like"/>
    <property type="match status" value="1"/>
</dbReference>
<evidence type="ECO:0000256" key="15">
    <source>
        <dbReference type="ARBA" id="ARBA00039316"/>
    </source>
</evidence>
<dbReference type="OrthoDB" id="9809851at2"/>
<dbReference type="PANTHER" id="PTHR43152:SF3">
    <property type="entry name" value="UVRABC SYSTEM PROTEIN A"/>
    <property type="match status" value="1"/>
</dbReference>
<keyword evidence="5 17" id="KW-0547">Nucleotide-binding</keyword>
<dbReference type="Proteomes" id="UP000051672">
    <property type="component" value="Unassembled WGS sequence"/>
</dbReference>
<keyword evidence="10 17" id="KW-0067">ATP-binding</keyword>
<dbReference type="PROSITE" id="PS50893">
    <property type="entry name" value="ABC_TRANSPORTER_2"/>
    <property type="match status" value="1"/>
</dbReference>